<evidence type="ECO:0000259" key="4">
    <source>
        <dbReference type="PROSITE" id="PS50977"/>
    </source>
</evidence>
<dbReference type="RefSeq" id="WP_140881374.1">
    <property type="nucleotide sequence ID" value="NZ_RCZP01000002.1"/>
</dbReference>
<dbReference type="PANTHER" id="PTHR30055">
    <property type="entry name" value="HTH-TYPE TRANSCRIPTIONAL REGULATOR RUTR"/>
    <property type="match status" value="1"/>
</dbReference>
<proteinExistence type="predicted"/>
<dbReference type="GO" id="GO:0000976">
    <property type="term" value="F:transcription cis-regulatory region binding"/>
    <property type="evidence" value="ECO:0007669"/>
    <property type="project" value="TreeGrafter"/>
</dbReference>
<dbReference type="OrthoDB" id="7465645at2"/>
<dbReference type="Pfam" id="PF00440">
    <property type="entry name" value="TetR_N"/>
    <property type="match status" value="1"/>
</dbReference>
<dbReference type="Gene3D" id="1.10.357.10">
    <property type="entry name" value="Tetracycline Repressor, domain 2"/>
    <property type="match status" value="1"/>
</dbReference>
<evidence type="ECO:0000256" key="1">
    <source>
        <dbReference type="ARBA" id="ARBA00023125"/>
    </source>
</evidence>
<dbReference type="PRINTS" id="PR00455">
    <property type="entry name" value="HTHTETR"/>
</dbReference>
<dbReference type="GO" id="GO:0003700">
    <property type="term" value="F:DNA-binding transcription factor activity"/>
    <property type="evidence" value="ECO:0007669"/>
    <property type="project" value="TreeGrafter"/>
</dbReference>
<dbReference type="PROSITE" id="PS50977">
    <property type="entry name" value="HTH_TETR_2"/>
    <property type="match status" value="1"/>
</dbReference>
<dbReference type="SUPFAM" id="SSF46689">
    <property type="entry name" value="Homeodomain-like"/>
    <property type="match status" value="1"/>
</dbReference>
<dbReference type="Proteomes" id="UP000317078">
    <property type="component" value="Unassembled WGS sequence"/>
</dbReference>
<sequence length="279" mass="30099">MSDATGPTARRPVGAPPGRRAHGLAREQAIIAAATDLFAEIGLDATTRELAARLGITQPLLYRYFDSKEALIERVLEEEFAGEWNPGWEALLADRAVPLRERLVSFYLDYAAAVLTYRRVRLLMFSGLKGFGPGARAIGMLRERVVERVLAEGRHAFSLPPSLPSDDDAGRERDAELVWNLHDSIFALAMRQHVFGQPAPQDLRATIADKVDAFLEGVPAGMARRPGGPAEAAGWAAESLATGEMVWAGPPAVPAPRPAKELGALVLEKNGGTPRAAHD</sequence>
<dbReference type="InterPro" id="IPR001647">
    <property type="entry name" value="HTH_TetR"/>
</dbReference>
<dbReference type="InterPro" id="IPR009057">
    <property type="entry name" value="Homeodomain-like_sf"/>
</dbReference>
<comment type="caution">
    <text evidence="5">The sequence shown here is derived from an EMBL/GenBank/DDBJ whole genome shotgun (WGS) entry which is preliminary data.</text>
</comment>
<evidence type="ECO:0000256" key="2">
    <source>
        <dbReference type="PROSITE-ProRule" id="PRU00335"/>
    </source>
</evidence>
<dbReference type="AlphaFoldDB" id="A0A502GHL3"/>
<gene>
    <name evidence="5" type="ORF">EAH89_03485</name>
</gene>
<accession>A0A502GHL3</accession>
<evidence type="ECO:0000313" key="6">
    <source>
        <dbReference type="Proteomes" id="UP000317078"/>
    </source>
</evidence>
<evidence type="ECO:0000256" key="3">
    <source>
        <dbReference type="SAM" id="MobiDB-lite"/>
    </source>
</evidence>
<feature type="region of interest" description="Disordered" evidence="3">
    <location>
        <begin position="1"/>
        <end position="20"/>
    </location>
</feature>
<name>A0A502GHL3_9PROT</name>
<protein>
    <submittedName>
        <fullName evidence="5">TetR/AcrR family transcriptional regulator</fullName>
    </submittedName>
</protein>
<dbReference type="PROSITE" id="PS01081">
    <property type="entry name" value="HTH_TETR_1"/>
    <property type="match status" value="1"/>
</dbReference>
<evidence type="ECO:0000313" key="5">
    <source>
        <dbReference type="EMBL" id="TPG60446.1"/>
    </source>
</evidence>
<dbReference type="EMBL" id="RCZP01000002">
    <property type="protein sequence ID" value="TPG60446.1"/>
    <property type="molecule type" value="Genomic_DNA"/>
</dbReference>
<reference evidence="5 6" key="1">
    <citation type="journal article" date="2019" name="Environ. Microbiol.">
        <title>Species interactions and distinct microbial communities in high Arctic permafrost affected cryosols are associated with the CH4 and CO2 gas fluxes.</title>
        <authorList>
            <person name="Altshuler I."/>
            <person name="Hamel J."/>
            <person name="Turney S."/>
            <person name="Magnuson E."/>
            <person name="Levesque R."/>
            <person name="Greer C."/>
            <person name="Whyte L.G."/>
        </authorList>
    </citation>
    <scope>NUCLEOTIDE SEQUENCE [LARGE SCALE GENOMIC DNA]</scope>
    <source>
        <strain evidence="5 6">S9.3B</strain>
    </source>
</reference>
<dbReference type="InterPro" id="IPR023772">
    <property type="entry name" value="DNA-bd_HTH_TetR-type_CS"/>
</dbReference>
<dbReference type="InterPro" id="IPR050109">
    <property type="entry name" value="HTH-type_TetR-like_transc_reg"/>
</dbReference>
<dbReference type="PANTHER" id="PTHR30055:SF181">
    <property type="entry name" value="BLR6905 PROTEIN"/>
    <property type="match status" value="1"/>
</dbReference>
<feature type="DNA-binding region" description="H-T-H motif" evidence="2">
    <location>
        <begin position="46"/>
        <end position="65"/>
    </location>
</feature>
<feature type="domain" description="HTH tetR-type" evidence="4">
    <location>
        <begin position="24"/>
        <end position="83"/>
    </location>
</feature>
<keyword evidence="6" id="KW-1185">Reference proteome</keyword>
<keyword evidence="1 2" id="KW-0238">DNA-binding</keyword>
<feature type="compositionally biased region" description="Low complexity" evidence="3">
    <location>
        <begin position="1"/>
        <end position="18"/>
    </location>
</feature>
<organism evidence="5 6">
    <name type="scientific">Muricoccus nepalensis</name>
    <dbReference type="NCBI Taxonomy" id="1854500"/>
    <lineage>
        <taxon>Bacteria</taxon>
        <taxon>Pseudomonadati</taxon>
        <taxon>Pseudomonadota</taxon>
        <taxon>Alphaproteobacteria</taxon>
        <taxon>Acetobacterales</taxon>
        <taxon>Roseomonadaceae</taxon>
        <taxon>Muricoccus</taxon>
    </lineage>
</organism>